<name>A0A8H5B9E8_9AGAR</name>
<evidence type="ECO:0000256" key="2">
    <source>
        <dbReference type="ARBA" id="ARBA00022690"/>
    </source>
</evidence>
<dbReference type="EMBL" id="JAACJJ010000031">
    <property type="protein sequence ID" value="KAF5318052.1"/>
    <property type="molecule type" value="Genomic_DNA"/>
</dbReference>
<dbReference type="InterPro" id="IPR019508">
    <property type="entry name" value="Prot_inh_I48_clitocypin"/>
</dbReference>
<comment type="caution">
    <text evidence="6">The sequence shown here is derived from an EMBL/GenBank/DDBJ whole genome shotgun (WGS) entry which is preliminary data.</text>
</comment>
<dbReference type="Gene3D" id="2.80.10.50">
    <property type="match status" value="1"/>
</dbReference>
<keyword evidence="2" id="KW-0646">Protease inhibitor</keyword>
<evidence type="ECO:0000256" key="3">
    <source>
        <dbReference type="ARBA" id="ARBA00022704"/>
    </source>
</evidence>
<proteinExistence type="inferred from homology"/>
<evidence type="ECO:0000256" key="4">
    <source>
        <dbReference type="ARBA" id="ARBA00024855"/>
    </source>
</evidence>
<evidence type="ECO:0000313" key="6">
    <source>
        <dbReference type="EMBL" id="KAF5318052.1"/>
    </source>
</evidence>
<reference evidence="6 7" key="1">
    <citation type="journal article" date="2020" name="ISME J.">
        <title>Uncovering the hidden diversity of litter-decomposition mechanisms in mushroom-forming fungi.</title>
        <authorList>
            <person name="Floudas D."/>
            <person name="Bentzer J."/>
            <person name="Ahren D."/>
            <person name="Johansson T."/>
            <person name="Persson P."/>
            <person name="Tunlid A."/>
        </authorList>
    </citation>
    <scope>NUCLEOTIDE SEQUENCE [LARGE SCALE GENOMIC DNA]</scope>
    <source>
        <strain evidence="6 7">CBS 101986</strain>
    </source>
</reference>
<dbReference type="Proteomes" id="UP000567179">
    <property type="component" value="Unassembled WGS sequence"/>
</dbReference>
<comment type="subunit">
    <text evidence="1">Homodimer.</text>
</comment>
<dbReference type="GO" id="GO:0004869">
    <property type="term" value="F:cysteine-type endopeptidase inhibitor activity"/>
    <property type="evidence" value="ECO:0007669"/>
    <property type="project" value="UniProtKB-KW"/>
</dbReference>
<evidence type="ECO:0000256" key="1">
    <source>
        <dbReference type="ARBA" id="ARBA00011738"/>
    </source>
</evidence>
<keyword evidence="3" id="KW-0789">Thiol protease inhibitor</keyword>
<dbReference type="OrthoDB" id="3076125at2759"/>
<sequence length="185" mass="20199">MDSTLDQLLDDVPTPPLMPGYFYLTCFNPQPGSKTSDSDLYATIQDEIGLPVKAEAFNVASYGVLTLNDPTGVPQGPLITTLPPDNGPTSDEIMYWIINPIKVAGLTPSCYTIQSATTNSGDTEYYVGVQDGELYIQSFPAGDQTAKPYWQLEALGQNKNTKHRTVKEYGDRLGSGQNMYLGDML</sequence>
<dbReference type="AlphaFoldDB" id="A0A8H5B9E8"/>
<dbReference type="Pfam" id="PF10467">
    <property type="entry name" value="Inhibitor_I48"/>
    <property type="match status" value="1"/>
</dbReference>
<evidence type="ECO:0000256" key="5">
    <source>
        <dbReference type="ARBA" id="ARBA00025775"/>
    </source>
</evidence>
<protein>
    <submittedName>
        <fullName evidence="6">Uncharacterized protein</fullName>
    </submittedName>
</protein>
<accession>A0A8H5B9E8</accession>
<comment type="similarity">
    <text evidence="5">Belongs to the protease inhibitor I48 family.</text>
</comment>
<comment type="function">
    <text evidence="4">Binds and inhibits cysteine proteinases. Inhibits most strongly papain and cathepsin L, more weakly bromelain and cathepsin B while it is completely ineffective against cathepsin H.</text>
</comment>
<organism evidence="6 7">
    <name type="scientific">Psilocybe cf. subviscida</name>
    <dbReference type="NCBI Taxonomy" id="2480587"/>
    <lineage>
        <taxon>Eukaryota</taxon>
        <taxon>Fungi</taxon>
        <taxon>Dikarya</taxon>
        <taxon>Basidiomycota</taxon>
        <taxon>Agaricomycotina</taxon>
        <taxon>Agaricomycetes</taxon>
        <taxon>Agaricomycetidae</taxon>
        <taxon>Agaricales</taxon>
        <taxon>Agaricineae</taxon>
        <taxon>Strophariaceae</taxon>
        <taxon>Psilocybe</taxon>
    </lineage>
</organism>
<evidence type="ECO:0000313" key="7">
    <source>
        <dbReference type="Proteomes" id="UP000567179"/>
    </source>
</evidence>
<gene>
    <name evidence="6" type="ORF">D9619_012129</name>
</gene>
<keyword evidence="7" id="KW-1185">Reference proteome</keyword>